<dbReference type="PhylomeDB" id="A0A0G4IEW2"/>
<dbReference type="SUPFAM" id="SSF52540">
    <property type="entry name" value="P-loop containing nucleoside triphosphate hydrolases"/>
    <property type="match status" value="1"/>
</dbReference>
<gene>
    <name evidence="2" type="ORF">Cvel_13790</name>
</gene>
<feature type="domain" description="Tr-type G" evidence="1">
    <location>
        <begin position="105"/>
        <end position="185"/>
    </location>
</feature>
<dbReference type="PANTHER" id="PTHR43721:SF22">
    <property type="entry name" value="ELONGATION FACTOR TU, MITOCHONDRIAL"/>
    <property type="match status" value="1"/>
</dbReference>
<dbReference type="AlphaFoldDB" id="A0A0G4IEW2"/>
<dbReference type="GO" id="GO:0005525">
    <property type="term" value="F:GTP binding"/>
    <property type="evidence" value="ECO:0007669"/>
    <property type="project" value="InterPro"/>
</dbReference>
<evidence type="ECO:0000313" key="2">
    <source>
        <dbReference type="EMBL" id="CEM55732.1"/>
    </source>
</evidence>
<name>A0A0G4IEW2_9ALVE</name>
<dbReference type="InterPro" id="IPR050055">
    <property type="entry name" value="EF-Tu_GTPase"/>
</dbReference>
<evidence type="ECO:0000259" key="1">
    <source>
        <dbReference type="Pfam" id="PF00009"/>
    </source>
</evidence>
<dbReference type="VEuPathDB" id="CryptoDB:Cvel_13790"/>
<accession>A0A0G4IEW2</accession>
<dbReference type="InterPro" id="IPR000795">
    <property type="entry name" value="T_Tr_GTP-bd_dom"/>
</dbReference>
<dbReference type="Pfam" id="PF00009">
    <property type="entry name" value="GTP_EFTU"/>
    <property type="match status" value="1"/>
</dbReference>
<dbReference type="EMBL" id="CDMZ01005905">
    <property type="protein sequence ID" value="CEM55732.1"/>
    <property type="molecule type" value="Genomic_DNA"/>
</dbReference>
<protein>
    <recommendedName>
        <fullName evidence="1">Tr-type G domain-containing protein</fullName>
    </recommendedName>
</protein>
<dbReference type="PANTHER" id="PTHR43721">
    <property type="entry name" value="ELONGATION FACTOR TU-RELATED"/>
    <property type="match status" value="1"/>
</dbReference>
<dbReference type="InterPro" id="IPR027417">
    <property type="entry name" value="P-loop_NTPase"/>
</dbReference>
<dbReference type="GO" id="GO:0003746">
    <property type="term" value="F:translation elongation factor activity"/>
    <property type="evidence" value="ECO:0007669"/>
    <property type="project" value="TreeGrafter"/>
</dbReference>
<proteinExistence type="predicted"/>
<dbReference type="Gene3D" id="3.40.50.300">
    <property type="entry name" value="P-loop containing nucleotide triphosphate hydrolases"/>
    <property type="match status" value="1"/>
</dbReference>
<reference evidence="2" key="1">
    <citation type="submission" date="2014-11" db="EMBL/GenBank/DDBJ databases">
        <authorList>
            <person name="Otto D Thomas"/>
            <person name="Naeem Raeece"/>
        </authorList>
    </citation>
    <scope>NUCLEOTIDE SEQUENCE</scope>
</reference>
<organism evidence="2">
    <name type="scientific">Chromera velia CCMP2878</name>
    <dbReference type="NCBI Taxonomy" id="1169474"/>
    <lineage>
        <taxon>Eukaryota</taxon>
        <taxon>Sar</taxon>
        <taxon>Alveolata</taxon>
        <taxon>Colpodellida</taxon>
        <taxon>Chromeraceae</taxon>
        <taxon>Chromera</taxon>
    </lineage>
</organism>
<dbReference type="GO" id="GO:0003924">
    <property type="term" value="F:GTPase activity"/>
    <property type="evidence" value="ECO:0007669"/>
    <property type="project" value="InterPro"/>
</dbReference>
<sequence length="207" mass="22067">MGCGASSLQEQKGRIVVEHQTFTAPPTAKMSKARKQVVLLGQSEHGKSSLSMVLAKEGRAEAKTWGDLAPQPCEVECEGEEAVLVLKDMPASKIAEDLSGGPDVCALLVISVLEGPRDETMYHINMAKGKGIERLVVFVSKCDLETDSMLQELVKDEAFGVLVDAGFSEETAFVFGSALKAIEGDVGELGEEAIKKLVAELEGVCVK</sequence>